<keyword evidence="5 6" id="KW-0408">Iron</keyword>
<dbReference type="InterPro" id="IPR051811">
    <property type="entry name" value="Cytochrome_c550/c551-like"/>
</dbReference>
<keyword evidence="9" id="KW-1185">Reference proteome</keyword>
<dbReference type="SUPFAM" id="SSF46626">
    <property type="entry name" value="Cytochrome c"/>
    <property type="match status" value="1"/>
</dbReference>
<evidence type="ECO:0000256" key="2">
    <source>
        <dbReference type="ARBA" id="ARBA00022617"/>
    </source>
</evidence>
<feature type="domain" description="Cytochrome c" evidence="7">
    <location>
        <begin position="195"/>
        <end position="278"/>
    </location>
</feature>
<proteinExistence type="predicted"/>
<dbReference type="PROSITE" id="PS51007">
    <property type="entry name" value="CYTC"/>
    <property type="match status" value="1"/>
</dbReference>
<dbReference type="PROSITE" id="PS51257">
    <property type="entry name" value="PROKAR_LIPOPROTEIN"/>
    <property type="match status" value="1"/>
</dbReference>
<dbReference type="InterPro" id="IPR009056">
    <property type="entry name" value="Cyt_c-like_dom"/>
</dbReference>
<dbReference type="Proteomes" id="UP000245449">
    <property type="component" value="Unassembled WGS sequence"/>
</dbReference>
<dbReference type="OrthoDB" id="9808161at2"/>
<protein>
    <submittedName>
        <fullName evidence="8">Cytochrome c, class I</fullName>
    </submittedName>
</protein>
<evidence type="ECO:0000259" key="7">
    <source>
        <dbReference type="PROSITE" id="PS51007"/>
    </source>
</evidence>
<evidence type="ECO:0000256" key="4">
    <source>
        <dbReference type="ARBA" id="ARBA00022982"/>
    </source>
</evidence>
<dbReference type="GO" id="GO:0020037">
    <property type="term" value="F:heme binding"/>
    <property type="evidence" value="ECO:0007669"/>
    <property type="project" value="InterPro"/>
</dbReference>
<evidence type="ECO:0000256" key="6">
    <source>
        <dbReference type="PROSITE-ProRule" id="PRU00433"/>
    </source>
</evidence>
<dbReference type="PANTHER" id="PTHR37823">
    <property type="entry name" value="CYTOCHROME C-553-LIKE"/>
    <property type="match status" value="1"/>
</dbReference>
<dbReference type="GO" id="GO:0046872">
    <property type="term" value="F:metal ion binding"/>
    <property type="evidence" value="ECO:0007669"/>
    <property type="project" value="UniProtKB-KW"/>
</dbReference>
<reference evidence="8 9" key="1">
    <citation type="submission" date="2018-04" db="EMBL/GenBank/DDBJ databases">
        <title>Flavobacterium sp. nov., isolated from glacier ice.</title>
        <authorList>
            <person name="Liu Q."/>
            <person name="Xin Y.-H."/>
        </authorList>
    </citation>
    <scope>NUCLEOTIDE SEQUENCE [LARGE SCALE GENOMIC DNA]</scope>
    <source>
        <strain evidence="8 9">RB1R5</strain>
    </source>
</reference>
<evidence type="ECO:0000313" key="9">
    <source>
        <dbReference type="Proteomes" id="UP000245449"/>
    </source>
</evidence>
<name>A0A2U1JNS9_9FLAO</name>
<dbReference type="Gene3D" id="1.10.760.10">
    <property type="entry name" value="Cytochrome c-like domain"/>
    <property type="match status" value="1"/>
</dbReference>
<evidence type="ECO:0000256" key="3">
    <source>
        <dbReference type="ARBA" id="ARBA00022723"/>
    </source>
</evidence>
<comment type="caution">
    <text evidence="8">The sequence shown here is derived from an EMBL/GenBank/DDBJ whole genome shotgun (WGS) entry which is preliminary data.</text>
</comment>
<dbReference type="EMBL" id="QCZI01000002">
    <property type="protein sequence ID" value="PWA06831.1"/>
    <property type="molecule type" value="Genomic_DNA"/>
</dbReference>
<dbReference type="InterPro" id="IPR036909">
    <property type="entry name" value="Cyt_c-like_dom_sf"/>
</dbReference>
<dbReference type="PANTHER" id="PTHR37823:SF1">
    <property type="entry name" value="CYTOCHROME C-553-LIKE"/>
    <property type="match status" value="1"/>
</dbReference>
<accession>A0A2U1JNS9</accession>
<dbReference type="GO" id="GO:0009055">
    <property type="term" value="F:electron transfer activity"/>
    <property type="evidence" value="ECO:0007669"/>
    <property type="project" value="InterPro"/>
</dbReference>
<evidence type="ECO:0000313" key="8">
    <source>
        <dbReference type="EMBL" id="PWA06831.1"/>
    </source>
</evidence>
<dbReference type="RefSeq" id="WP_116723731.1">
    <property type="nucleotide sequence ID" value="NZ_QCZI01000002.1"/>
</dbReference>
<evidence type="ECO:0000256" key="1">
    <source>
        <dbReference type="ARBA" id="ARBA00022448"/>
    </source>
</evidence>
<keyword evidence="3 6" id="KW-0479">Metal-binding</keyword>
<keyword evidence="4" id="KW-0249">Electron transport</keyword>
<organism evidence="8 9">
    <name type="scientific">Flavobacterium psychrotolerans</name>
    <dbReference type="NCBI Taxonomy" id="2169410"/>
    <lineage>
        <taxon>Bacteria</taxon>
        <taxon>Pseudomonadati</taxon>
        <taxon>Bacteroidota</taxon>
        <taxon>Flavobacteriia</taxon>
        <taxon>Flavobacteriales</taxon>
        <taxon>Flavobacteriaceae</taxon>
        <taxon>Flavobacterium</taxon>
    </lineage>
</organism>
<keyword evidence="2 6" id="KW-0349">Heme</keyword>
<gene>
    <name evidence="8" type="ORF">DB895_02275</name>
</gene>
<evidence type="ECO:0000256" key="5">
    <source>
        <dbReference type="ARBA" id="ARBA00023004"/>
    </source>
</evidence>
<dbReference type="Pfam" id="PF13442">
    <property type="entry name" value="Cytochrome_CBB3"/>
    <property type="match status" value="1"/>
</dbReference>
<sequence length="282" mass="32018">MRQSQQLFLVFLSTLIGSCQERTASKPTITTAIKNTVTSKTTDTLTIDLVALQKQGKLLHTTVITINNDPVYHSVKHFNAFPLQELLNTYPAIRDLDATKYQIVFECEDGYKPVMPLQQFLSKKSYLAVSDVDAPKGELWSKIIKDGHEMKAAPFYLIYEDVSTMETDFKWPYNLIKIHFVDSASDSSLYPKGNKKAQAGFKLFKKNCVTCHAINTIGGKMGPELNYPKSVTEYWDKNQLKAFIKNPEAFRNGVKMPTLAHLTEKEIEDITVYLTYMANHKS</sequence>
<dbReference type="AlphaFoldDB" id="A0A2U1JNS9"/>
<keyword evidence="1" id="KW-0813">Transport</keyword>